<accession>A0ACD4NSC0</accession>
<evidence type="ECO:0000313" key="1">
    <source>
        <dbReference type="EMBL" id="WAJ29775.1"/>
    </source>
</evidence>
<gene>
    <name evidence="1" type="ORF">OXU80_06005</name>
</gene>
<keyword evidence="1" id="KW-0812">Transmembrane</keyword>
<dbReference type="EMBL" id="CP113520">
    <property type="protein sequence ID" value="WAJ29775.1"/>
    <property type="molecule type" value="Genomic_DNA"/>
</dbReference>
<protein>
    <submittedName>
        <fullName evidence="1">Energy-coupling factor transporter transmembrane component T</fullName>
    </submittedName>
</protein>
<proteinExistence type="predicted"/>
<keyword evidence="2" id="KW-1185">Reference proteome</keyword>
<organism evidence="1 2">
    <name type="scientific">Antarcticirhabdus aurantiaca</name>
    <dbReference type="NCBI Taxonomy" id="2606717"/>
    <lineage>
        <taxon>Bacteria</taxon>
        <taxon>Pseudomonadati</taxon>
        <taxon>Pseudomonadota</taxon>
        <taxon>Alphaproteobacteria</taxon>
        <taxon>Hyphomicrobiales</taxon>
        <taxon>Aurantimonadaceae</taxon>
        <taxon>Antarcticirhabdus</taxon>
    </lineage>
</organism>
<keyword evidence="1" id="KW-0472">Membrane</keyword>
<sequence length="207" mass="22020">MIVVENSGAGTLHRVPAGIKLIALFGLSIVVFATSSVIILAELAGIVVAGSLLVSRASVLQWLKSWQLLLTIAIVAGWTAYAEGFEASSAVLLRLGSLSLFATLVTTTTTVGQFINVITRCARPLETLGVGKARDIGLAIGLVIRFIPLVQQRYRDVADAHRARGLKLRVSTVLVPMIVGTMLNAEDIADALDARSIRSESHSYKQG</sequence>
<evidence type="ECO:0000313" key="2">
    <source>
        <dbReference type="Proteomes" id="UP001163223"/>
    </source>
</evidence>
<dbReference type="Proteomes" id="UP001163223">
    <property type="component" value="Chromosome"/>
</dbReference>
<name>A0ACD4NSC0_9HYPH</name>
<reference evidence="1" key="1">
    <citation type="submission" date="2022-11" db="EMBL/GenBank/DDBJ databases">
        <title>beta-Carotene-producing bacterium, Jeongeuplla avenae sp. nov., alleviates the salt stress of Arabidopsis seedlings.</title>
        <authorList>
            <person name="Jiang L."/>
            <person name="Lee J."/>
        </authorList>
    </citation>
    <scope>NUCLEOTIDE SEQUENCE</scope>
    <source>
        <strain evidence="1">DY_R2A_6</strain>
    </source>
</reference>